<dbReference type="RefSeq" id="WP_003979164.1">
    <property type="nucleotide sequence ID" value="NZ_CP025552.1"/>
</dbReference>
<evidence type="ECO:0000256" key="2">
    <source>
        <dbReference type="SAM" id="MobiDB-lite"/>
    </source>
</evidence>
<reference evidence="4" key="1">
    <citation type="submission" date="2021-06" db="EMBL/GenBank/DDBJ databases">
        <authorList>
            <person name="Tome M."/>
            <person name="Jakse J."/>
            <person name="Slemc L."/>
            <person name="Garcia A.R."/>
            <person name="Petkovic H."/>
        </authorList>
    </citation>
    <scope>NUCLEOTIDE SEQUENCE</scope>
    <source>
        <plasmid evidence="4">pPZG101</plasmid>
        <plasmid evidence="3">unnamed</plasmid>
    </source>
</reference>
<feature type="coiled-coil region" evidence="1">
    <location>
        <begin position="5"/>
        <end position="56"/>
    </location>
</feature>
<evidence type="ECO:0000256" key="1">
    <source>
        <dbReference type="SAM" id="Coils"/>
    </source>
</evidence>
<protein>
    <submittedName>
        <fullName evidence="4">Uncharacterized protein</fullName>
    </submittedName>
</protein>
<sequence>MGSLIDELRRREAAAREEAEEIRRGIAELRERLARVEERLSRLEIAREEVAEILDETGADHAAAEGGGEVGSAAEATPAPSPFGEGSPIGVLTVPLWRPDLEVSVLPGAYQNLMEVIADADHPLRAVRVAEAAGLSVDRSKVEGLRSKLKRLVERGWLIEDGPGRFTLPPRRGEAP</sequence>
<evidence type="ECO:0000313" key="4">
    <source>
        <dbReference type="EMBL" id="QXV92258.1"/>
    </source>
</evidence>
<dbReference type="EMBL" id="MZ502219">
    <property type="protein sequence ID" value="QXV92258.1"/>
    <property type="molecule type" value="Genomic_DNA"/>
</dbReference>
<gene>
    <name evidence="3" type="ORF">M4018_081820</name>
    <name evidence="4" type="ORF">R6500_081820</name>
</gene>
<keyword evidence="4" id="KW-0614">Plasmid</keyword>
<name>A0A8F7PXJ1_STRRM</name>
<keyword evidence="1" id="KW-0175">Coiled coil</keyword>
<accession>A0A8F7PXJ1</accession>
<dbReference type="AlphaFoldDB" id="A0A8F7PXJ1"/>
<dbReference type="GeneID" id="66860690"/>
<proteinExistence type="predicted"/>
<geneLocation type="plasmid" evidence="3">
    <name>unnamed</name>
</geneLocation>
<organism evidence="4">
    <name type="scientific">Streptomyces rimosus</name>
    <dbReference type="NCBI Taxonomy" id="1927"/>
    <lineage>
        <taxon>Bacteria</taxon>
        <taxon>Bacillati</taxon>
        <taxon>Actinomycetota</taxon>
        <taxon>Actinomycetes</taxon>
        <taxon>Kitasatosporales</taxon>
        <taxon>Streptomycetaceae</taxon>
        <taxon>Streptomyces</taxon>
    </lineage>
</organism>
<geneLocation type="plasmid" evidence="4">
    <name>pPZG101</name>
</geneLocation>
<dbReference type="EMBL" id="MZ502218">
    <property type="protein sequence ID" value="QXV91990.1"/>
    <property type="molecule type" value="Genomic_DNA"/>
</dbReference>
<dbReference type="OMA" id="DETGADH"/>
<evidence type="ECO:0000313" key="3">
    <source>
        <dbReference type="EMBL" id="QXV91990.1"/>
    </source>
</evidence>
<feature type="region of interest" description="Disordered" evidence="2">
    <location>
        <begin position="58"/>
        <end position="85"/>
    </location>
</feature>